<dbReference type="RefSeq" id="WP_072728617.1">
    <property type="nucleotide sequence ID" value="NZ_JAVYAA010000002.1"/>
</dbReference>
<proteinExistence type="predicted"/>
<comment type="caution">
    <text evidence="1">The sequence shown here is derived from an EMBL/GenBank/DDBJ whole genome shotgun (WGS) entry which is preliminary data.</text>
</comment>
<dbReference type="Proteomes" id="UP001250538">
    <property type="component" value="Unassembled WGS sequence"/>
</dbReference>
<gene>
    <name evidence="1" type="ORF">RQP50_09670</name>
</gene>
<evidence type="ECO:0000313" key="2">
    <source>
        <dbReference type="Proteomes" id="UP001250538"/>
    </source>
</evidence>
<name>A0AAJ2JY72_9BACL</name>
<protein>
    <submittedName>
        <fullName evidence="1">Signal peptide protein</fullName>
    </submittedName>
</protein>
<organism evidence="1 2">
    <name type="scientific">Paenibacillus suaedae</name>
    <dbReference type="NCBI Taxonomy" id="3077233"/>
    <lineage>
        <taxon>Bacteria</taxon>
        <taxon>Bacillati</taxon>
        <taxon>Bacillota</taxon>
        <taxon>Bacilli</taxon>
        <taxon>Bacillales</taxon>
        <taxon>Paenibacillaceae</taxon>
        <taxon>Paenibacillus</taxon>
    </lineage>
</organism>
<sequence length="213" mass="23875">MSRKPYNSRKILTIVIAIAIIILVANMCNHRSGESVGNGKSTANVNATTVPWDYKIESVTVGDLIGGDMTLSPDNELLPNDGNYATGDTIWALKYMTADMVVKDGKRNDVHLSPWKAIKTYSSKQAAEKELKNVKLSLKAEVELIGVYKTEYQGKYRQFAVMTLPSGHTIKQPINQERYSKMKTKKKVAVLLEEVHDMNNYDQAMAKFRGWAD</sequence>
<evidence type="ECO:0000313" key="1">
    <source>
        <dbReference type="EMBL" id="MDT8976507.1"/>
    </source>
</evidence>
<dbReference type="AlphaFoldDB" id="A0AAJ2JY72"/>
<reference evidence="2" key="1">
    <citation type="submission" date="2023-09" db="EMBL/GenBank/DDBJ databases">
        <title>Paenibacillus sp. chi10 Genome sequencing and assembly.</title>
        <authorList>
            <person name="Kim I."/>
        </authorList>
    </citation>
    <scope>NUCLEOTIDE SEQUENCE [LARGE SCALE GENOMIC DNA]</scope>
    <source>
        <strain evidence="2">chi10</strain>
    </source>
</reference>
<keyword evidence="2" id="KW-1185">Reference proteome</keyword>
<dbReference type="EMBL" id="JAVYAA010000002">
    <property type="protein sequence ID" value="MDT8976507.1"/>
    <property type="molecule type" value="Genomic_DNA"/>
</dbReference>
<accession>A0AAJ2JY72</accession>